<feature type="transmembrane region" description="Helical" evidence="9">
    <location>
        <begin position="20"/>
        <end position="37"/>
    </location>
</feature>
<protein>
    <recommendedName>
        <fullName evidence="2">histidine kinase</fullName>
        <ecNumber evidence="2">2.7.13.3</ecNumber>
    </recommendedName>
</protein>
<dbReference type="Pfam" id="PF02518">
    <property type="entry name" value="HATPase_c"/>
    <property type="match status" value="1"/>
</dbReference>
<evidence type="ECO:0000256" key="8">
    <source>
        <dbReference type="ARBA" id="ARBA00023012"/>
    </source>
</evidence>
<evidence type="ECO:0000313" key="12">
    <source>
        <dbReference type="Proteomes" id="UP001500804"/>
    </source>
</evidence>
<keyword evidence="9" id="KW-0472">Membrane</keyword>
<dbReference type="CDD" id="cd16917">
    <property type="entry name" value="HATPase_UhpB-NarQ-NarX-like"/>
    <property type="match status" value="1"/>
</dbReference>
<dbReference type="Pfam" id="PF23539">
    <property type="entry name" value="DUF7134"/>
    <property type="match status" value="1"/>
</dbReference>
<name>A0ABP9NYR9_9PSEU</name>
<evidence type="ECO:0000256" key="9">
    <source>
        <dbReference type="SAM" id="Phobius"/>
    </source>
</evidence>
<keyword evidence="7" id="KW-0067">ATP-binding</keyword>
<dbReference type="RefSeq" id="WP_345610370.1">
    <property type="nucleotide sequence ID" value="NZ_BAABJO010000032.1"/>
</dbReference>
<evidence type="ECO:0000256" key="5">
    <source>
        <dbReference type="ARBA" id="ARBA00022741"/>
    </source>
</evidence>
<evidence type="ECO:0000256" key="7">
    <source>
        <dbReference type="ARBA" id="ARBA00022840"/>
    </source>
</evidence>
<comment type="caution">
    <text evidence="11">The sequence shown here is derived from an EMBL/GenBank/DDBJ whole genome shotgun (WGS) entry which is preliminary data.</text>
</comment>
<dbReference type="PANTHER" id="PTHR24421">
    <property type="entry name" value="NITRATE/NITRITE SENSOR PROTEIN NARX-RELATED"/>
    <property type="match status" value="1"/>
</dbReference>
<keyword evidence="3" id="KW-0597">Phosphoprotein</keyword>
<evidence type="ECO:0000313" key="11">
    <source>
        <dbReference type="EMBL" id="GAA5135350.1"/>
    </source>
</evidence>
<keyword evidence="4" id="KW-0808">Transferase</keyword>
<sequence length="409" mass="43569">MTRVERTGPVERFVSFNRRNPMVLDGALAVVLFLVALQWTLEGKVPRDARTLAIVVAVLATAPVVFRRRNPVPAAAATAVVAAAGTFTFSGTLAAFILPALIMGYSAVAYGPRWAGRLVAAVLAVGMFGPLLFSGFFVSDPENGWIGPLLVAGFMLLVLLCVLLLGATRRAQRRYAEQLQERARLLEEGRRQEVRIELLAERSRISREVHDIVAHSLSGIIAQADGGQYAAQRDPQKAVEVLAGIGSAGREALGDVRGLLAVLRDTGPLDEDASDRPQPGTDHLPALVEQVRAGGLPVDLTVTGTPRALDNGSGLTAYRVVQEALTNVIKHAGRDTPTHVTLAWTDDELTVSVRDEGVQGPRPTPPRGGHGVIGMRERAALHGGSVEIGPHPDGGFAVRLRLPLVTPES</sequence>
<keyword evidence="8" id="KW-0902">Two-component regulatory system</keyword>
<keyword evidence="6" id="KW-0418">Kinase</keyword>
<dbReference type="EMBL" id="BAABJO010000032">
    <property type="protein sequence ID" value="GAA5135350.1"/>
    <property type="molecule type" value="Genomic_DNA"/>
</dbReference>
<dbReference type="InterPro" id="IPR055558">
    <property type="entry name" value="DUF7134"/>
</dbReference>
<dbReference type="Pfam" id="PF07730">
    <property type="entry name" value="HisKA_3"/>
    <property type="match status" value="1"/>
</dbReference>
<keyword evidence="12" id="KW-1185">Reference proteome</keyword>
<feature type="transmembrane region" description="Helical" evidence="9">
    <location>
        <begin position="49"/>
        <end position="66"/>
    </location>
</feature>
<feature type="transmembrane region" description="Helical" evidence="9">
    <location>
        <begin position="114"/>
        <end position="133"/>
    </location>
</feature>
<dbReference type="SMART" id="SM00387">
    <property type="entry name" value="HATPase_c"/>
    <property type="match status" value="1"/>
</dbReference>
<reference evidence="12" key="1">
    <citation type="journal article" date="2019" name="Int. J. Syst. Evol. Microbiol.">
        <title>The Global Catalogue of Microorganisms (GCM) 10K type strain sequencing project: providing services to taxonomists for standard genome sequencing and annotation.</title>
        <authorList>
            <consortium name="The Broad Institute Genomics Platform"/>
            <consortium name="The Broad Institute Genome Sequencing Center for Infectious Disease"/>
            <person name="Wu L."/>
            <person name="Ma J."/>
        </authorList>
    </citation>
    <scope>NUCLEOTIDE SEQUENCE [LARGE SCALE GENOMIC DNA]</scope>
    <source>
        <strain evidence="12">JCM 18302</strain>
    </source>
</reference>
<keyword evidence="5" id="KW-0547">Nucleotide-binding</keyword>
<evidence type="ECO:0000256" key="2">
    <source>
        <dbReference type="ARBA" id="ARBA00012438"/>
    </source>
</evidence>
<feature type="transmembrane region" description="Helical" evidence="9">
    <location>
        <begin position="72"/>
        <end position="102"/>
    </location>
</feature>
<evidence type="ECO:0000256" key="6">
    <source>
        <dbReference type="ARBA" id="ARBA00022777"/>
    </source>
</evidence>
<organism evidence="11 12">
    <name type="scientific">Pseudonocardia adelaidensis</name>
    <dbReference type="NCBI Taxonomy" id="648754"/>
    <lineage>
        <taxon>Bacteria</taxon>
        <taxon>Bacillati</taxon>
        <taxon>Actinomycetota</taxon>
        <taxon>Actinomycetes</taxon>
        <taxon>Pseudonocardiales</taxon>
        <taxon>Pseudonocardiaceae</taxon>
        <taxon>Pseudonocardia</taxon>
    </lineage>
</organism>
<dbReference type="InterPro" id="IPR011712">
    <property type="entry name" value="Sig_transdc_His_kin_sub3_dim/P"/>
</dbReference>
<evidence type="ECO:0000256" key="1">
    <source>
        <dbReference type="ARBA" id="ARBA00000085"/>
    </source>
</evidence>
<dbReference type="PANTHER" id="PTHR24421:SF10">
    <property type="entry name" value="NITRATE_NITRITE SENSOR PROTEIN NARQ"/>
    <property type="match status" value="1"/>
</dbReference>
<dbReference type="InterPro" id="IPR050482">
    <property type="entry name" value="Sensor_HK_TwoCompSys"/>
</dbReference>
<dbReference type="EC" id="2.7.13.3" evidence="2"/>
<proteinExistence type="predicted"/>
<dbReference type="Gene3D" id="1.20.5.1930">
    <property type="match status" value="1"/>
</dbReference>
<dbReference type="Gene3D" id="3.30.565.10">
    <property type="entry name" value="Histidine kinase-like ATPase, C-terminal domain"/>
    <property type="match status" value="1"/>
</dbReference>
<dbReference type="InterPro" id="IPR003594">
    <property type="entry name" value="HATPase_dom"/>
</dbReference>
<keyword evidence="9" id="KW-0812">Transmembrane</keyword>
<feature type="transmembrane region" description="Helical" evidence="9">
    <location>
        <begin position="145"/>
        <end position="165"/>
    </location>
</feature>
<accession>A0ABP9NYR9</accession>
<keyword evidence="9" id="KW-1133">Transmembrane helix</keyword>
<dbReference type="Proteomes" id="UP001500804">
    <property type="component" value="Unassembled WGS sequence"/>
</dbReference>
<gene>
    <name evidence="11" type="ORF">GCM10023320_64660</name>
</gene>
<comment type="catalytic activity">
    <reaction evidence="1">
        <text>ATP + protein L-histidine = ADP + protein N-phospho-L-histidine.</text>
        <dbReference type="EC" id="2.7.13.3"/>
    </reaction>
</comment>
<evidence type="ECO:0000259" key="10">
    <source>
        <dbReference type="SMART" id="SM00387"/>
    </source>
</evidence>
<feature type="domain" description="Histidine kinase/HSP90-like ATPase" evidence="10">
    <location>
        <begin position="312"/>
        <end position="406"/>
    </location>
</feature>
<evidence type="ECO:0000256" key="4">
    <source>
        <dbReference type="ARBA" id="ARBA00022679"/>
    </source>
</evidence>
<evidence type="ECO:0000256" key="3">
    <source>
        <dbReference type="ARBA" id="ARBA00022553"/>
    </source>
</evidence>
<dbReference type="SUPFAM" id="SSF55874">
    <property type="entry name" value="ATPase domain of HSP90 chaperone/DNA topoisomerase II/histidine kinase"/>
    <property type="match status" value="1"/>
</dbReference>
<dbReference type="InterPro" id="IPR036890">
    <property type="entry name" value="HATPase_C_sf"/>
</dbReference>